<dbReference type="AlphaFoldDB" id="A0A0P7KIM9"/>
<organism evidence="5 6">
    <name type="scientific">Aliiroseovarius crassostreae</name>
    <dbReference type="NCBI Taxonomy" id="154981"/>
    <lineage>
        <taxon>Bacteria</taxon>
        <taxon>Pseudomonadati</taxon>
        <taxon>Pseudomonadota</taxon>
        <taxon>Alphaproteobacteria</taxon>
        <taxon>Rhodobacterales</taxon>
        <taxon>Paracoccaceae</taxon>
        <taxon>Aliiroseovarius</taxon>
    </lineage>
</organism>
<protein>
    <submittedName>
        <fullName evidence="5">XRE family transcriptional regulator</fullName>
    </submittedName>
</protein>
<evidence type="ECO:0000256" key="3">
    <source>
        <dbReference type="ARBA" id="ARBA00023163"/>
    </source>
</evidence>
<dbReference type="SMART" id="SM00530">
    <property type="entry name" value="HTH_XRE"/>
    <property type="match status" value="1"/>
</dbReference>
<reference evidence="5 6" key="1">
    <citation type="submission" date="2015-09" db="EMBL/GenBank/DDBJ databases">
        <title>Draft genome sequence of Aliiroseovarius crassostreae CV919-312TSm, the causative agent of Roseovarius Oyster Disease (formerly Juvenile Oyster Disease).</title>
        <authorList>
            <person name="Kessner L."/>
            <person name="Spinard E."/>
            <person name="Nelson D."/>
        </authorList>
    </citation>
    <scope>NUCLEOTIDE SEQUENCE [LARGE SCALE GENOMIC DNA]</scope>
    <source>
        <strain evidence="5 6">CV919-312</strain>
    </source>
</reference>
<dbReference type="GO" id="GO:0003677">
    <property type="term" value="F:DNA binding"/>
    <property type="evidence" value="ECO:0007669"/>
    <property type="project" value="UniProtKB-KW"/>
</dbReference>
<gene>
    <name evidence="5" type="ORF">AKJ29_12275</name>
</gene>
<dbReference type="Proteomes" id="UP000050471">
    <property type="component" value="Unassembled WGS sequence"/>
</dbReference>
<dbReference type="PANTHER" id="PTHR46797:SF23">
    <property type="entry name" value="HTH-TYPE TRANSCRIPTIONAL REGULATOR SUTR"/>
    <property type="match status" value="1"/>
</dbReference>
<keyword evidence="1" id="KW-0805">Transcription regulation</keyword>
<accession>A0A0P7KIM9</accession>
<keyword evidence="2" id="KW-0238">DNA-binding</keyword>
<dbReference type="PANTHER" id="PTHR46797">
    <property type="entry name" value="HTH-TYPE TRANSCRIPTIONAL REGULATOR"/>
    <property type="match status" value="1"/>
</dbReference>
<proteinExistence type="predicted"/>
<dbReference type="STRING" id="154981.AKJ29_12275"/>
<dbReference type="Gene3D" id="1.10.260.40">
    <property type="entry name" value="lambda repressor-like DNA-binding domains"/>
    <property type="match status" value="1"/>
</dbReference>
<dbReference type="GO" id="GO:0003700">
    <property type="term" value="F:DNA-binding transcription factor activity"/>
    <property type="evidence" value="ECO:0007669"/>
    <property type="project" value="TreeGrafter"/>
</dbReference>
<dbReference type="Pfam" id="PF01381">
    <property type="entry name" value="HTH_3"/>
    <property type="match status" value="1"/>
</dbReference>
<evidence type="ECO:0000259" key="4">
    <source>
        <dbReference type="PROSITE" id="PS50943"/>
    </source>
</evidence>
<keyword evidence="6" id="KW-1185">Reference proteome</keyword>
<sequence>MPRMSIQSRVSRNIQRIRREKDLSQEEVAHRADIHQTYLSGVETGKRNPSILVVERIAKALGVDVSKIFKPN</sequence>
<dbReference type="OrthoDB" id="9814751at2"/>
<evidence type="ECO:0000256" key="2">
    <source>
        <dbReference type="ARBA" id="ARBA00023125"/>
    </source>
</evidence>
<dbReference type="InterPro" id="IPR010982">
    <property type="entry name" value="Lambda_DNA-bd_dom_sf"/>
</dbReference>
<feature type="domain" description="HTH cro/C1-type" evidence="4">
    <location>
        <begin position="14"/>
        <end position="68"/>
    </location>
</feature>
<evidence type="ECO:0000313" key="5">
    <source>
        <dbReference type="EMBL" id="KPN63428.1"/>
    </source>
</evidence>
<dbReference type="SUPFAM" id="SSF47413">
    <property type="entry name" value="lambda repressor-like DNA-binding domains"/>
    <property type="match status" value="1"/>
</dbReference>
<keyword evidence="3" id="KW-0804">Transcription</keyword>
<dbReference type="InterPro" id="IPR001387">
    <property type="entry name" value="Cro/C1-type_HTH"/>
</dbReference>
<dbReference type="PROSITE" id="PS50943">
    <property type="entry name" value="HTH_CROC1"/>
    <property type="match status" value="1"/>
</dbReference>
<name>A0A0P7KIM9_9RHOB</name>
<dbReference type="EMBL" id="LKBA01000006">
    <property type="protein sequence ID" value="KPN63428.1"/>
    <property type="molecule type" value="Genomic_DNA"/>
</dbReference>
<evidence type="ECO:0000313" key="6">
    <source>
        <dbReference type="Proteomes" id="UP000050471"/>
    </source>
</evidence>
<dbReference type="GO" id="GO:0005829">
    <property type="term" value="C:cytosol"/>
    <property type="evidence" value="ECO:0007669"/>
    <property type="project" value="TreeGrafter"/>
</dbReference>
<dbReference type="InterPro" id="IPR050807">
    <property type="entry name" value="TransReg_Diox_bact_type"/>
</dbReference>
<evidence type="ECO:0000256" key="1">
    <source>
        <dbReference type="ARBA" id="ARBA00023015"/>
    </source>
</evidence>
<comment type="caution">
    <text evidence="5">The sequence shown here is derived from an EMBL/GenBank/DDBJ whole genome shotgun (WGS) entry which is preliminary data.</text>
</comment>
<dbReference type="CDD" id="cd00093">
    <property type="entry name" value="HTH_XRE"/>
    <property type="match status" value="1"/>
</dbReference>